<dbReference type="RefSeq" id="WP_380041205.1">
    <property type="nucleotide sequence ID" value="NZ_JBHSEH010000022.1"/>
</dbReference>
<reference evidence="4" key="1">
    <citation type="journal article" date="2019" name="Int. J. Syst. Evol. Microbiol.">
        <title>The Global Catalogue of Microorganisms (GCM) 10K type strain sequencing project: providing services to taxonomists for standard genome sequencing and annotation.</title>
        <authorList>
            <consortium name="The Broad Institute Genomics Platform"/>
            <consortium name="The Broad Institute Genome Sequencing Center for Infectious Disease"/>
            <person name="Wu L."/>
            <person name="Ma J."/>
        </authorList>
    </citation>
    <scope>NUCLEOTIDE SEQUENCE [LARGE SCALE GENOMIC DNA]</scope>
    <source>
        <strain evidence="4">CCUG 56029</strain>
    </source>
</reference>
<name>A0ABV8XPS6_9DEIO</name>
<evidence type="ECO:0000256" key="1">
    <source>
        <dbReference type="SAM" id="MobiDB-lite"/>
    </source>
</evidence>
<keyword evidence="4" id="KW-1185">Reference proteome</keyword>
<keyword evidence="2" id="KW-0812">Transmembrane</keyword>
<evidence type="ECO:0000313" key="4">
    <source>
        <dbReference type="Proteomes" id="UP001595998"/>
    </source>
</evidence>
<comment type="caution">
    <text evidence="3">The sequence shown here is derived from an EMBL/GenBank/DDBJ whole genome shotgun (WGS) entry which is preliminary data.</text>
</comment>
<protein>
    <recommendedName>
        <fullName evidence="5">Yip1 domain-containing protein</fullName>
    </recommendedName>
</protein>
<gene>
    <name evidence="3" type="ORF">ACFOZ9_15300</name>
</gene>
<keyword evidence="2" id="KW-0472">Membrane</keyword>
<evidence type="ECO:0000313" key="3">
    <source>
        <dbReference type="EMBL" id="MFC4427584.1"/>
    </source>
</evidence>
<dbReference type="Proteomes" id="UP001595998">
    <property type="component" value="Unassembled WGS sequence"/>
</dbReference>
<dbReference type="EMBL" id="JBHSEH010000022">
    <property type="protein sequence ID" value="MFC4427584.1"/>
    <property type="molecule type" value="Genomic_DNA"/>
</dbReference>
<feature type="transmembrane region" description="Helical" evidence="2">
    <location>
        <begin position="57"/>
        <end position="76"/>
    </location>
</feature>
<feature type="transmembrane region" description="Helical" evidence="2">
    <location>
        <begin position="220"/>
        <end position="245"/>
    </location>
</feature>
<keyword evidence="2" id="KW-1133">Transmembrane helix</keyword>
<accession>A0ABV8XPS6</accession>
<feature type="transmembrane region" description="Helical" evidence="2">
    <location>
        <begin position="188"/>
        <end position="208"/>
    </location>
</feature>
<organism evidence="3 4">
    <name type="scientific">Deinococcus navajonensis</name>
    <dbReference type="NCBI Taxonomy" id="309884"/>
    <lineage>
        <taxon>Bacteria</taxon>
        <taxon>Thermotogati</taxon>
        <taxon>Deinococcota</taxon>
        <taxon>Deinococci</taxon>
        <taxon>Deinococcales</taxon>
        <taxon>Deinococcaceae</taxon>
        <taxon>Deinococcus</taxon>
    </lineage>
</organism>
<proteinExistence type="predicted"/>
<feature type="region of interest" description="Disordered" evidence="1">
    <location>
        <begin position="1"/>
        <end position="29"/>
    </location>
</feature>
<feature type="transmembrane region" description="Helical" evidence="2">
    <location>
        <begin position="96"/>
        <end position="120"/>
    </location>
</feature>
<evidence type="ECO:0000256" key="2">
    <source>
        <dbReference type="SAM" id="Phobius"/>
    </source>
</evidence>
<evidence type="ECO:0008006" key="5">
    <source>
        <dbReference type="Google" id="ProtNLM"/>
    </source>
</evidence>
<feature type="transmembrane region" description="Helical" evidence="2">
    <location>
        <begin position="132"/>
        <end position="155"/>
    </location>
</feature>
<sequence length="246" mass="25110">MPRQRPGAADSPRRNPGSGTRARSVPPLPPAAPLAADLLRSPRQFAQRLSTTAPQPWRYLGVVALSGLLSGMAYALLVRPAANLAAQVAGGGPPTILTHLSNILGSTFLTALTFAVMWGLGRLGAGRNSRSAEVYGASFVVLPPLLLLVILWILLTPGGAFEPRGLPAGAGAALTQQAALRAAAQTPAAWGLLLATGLGLLGQLGLAFRALGALTGSSSLAWRGVLWPALPALALQALALLPLLVG</sequence>